<dbReference type="KEGG" id="amuc:Pan181_28670"/>
<dbReference type="Proteomes" id="UP000315750">
    <property type="component" value="Chromosome"/>
</dbReference>
<dbReference type="PANTHER" id="PTHR21240:SF28">
    <property type="entry name" value="ISO-OROTATE DECARBOXYLASE (EUROFUNG)"/>
    <property type="match status" value="1"/>
</dbReference>
<reference evidence="5 6" key="1">
    <citation type="submission" date="2019-02" db="EMBL/GenBank/DDBJ databases">
        <title>Deep-cultivation of Planctomycetes and their phenomic and genomic characterization uncovers novel biology.</title>
        <authorList>
            <person name="Wiegand S."/>
            <person name="Jogler M."/>
            <person name="Boedeker C."/>
            <person name="Pinto D."/>
            <person name="Vollmers J."/>
            <person name="Rivas-Marin E."/>
            <person name="Kohn T."/>
            <person name="Peeters S.H."/>
            <person name="Heuer A."/>
            <person name="Rast P."/>
            <person name="Oberbeckmann S."/>
            <person name="Bunk B."/>
            <person name="Jeske O."/>
            <person name="Meyerdierks A."/>
            <person name="Storesund J.E."/>
            <person name="Kallscheuer N."/>
            <person name="Luecker S."/>
            <person name="Lage O.M."/>
            <person name="Pohl T."/>
            <person name="Merkel B.J."/>
            <person name="Hornburger P."/>
            <person name="Mueller R.-W."/>
            <person name="Bruemmer F."/>
            <person name="Labrenz M."/>
            <person name="Spormann A.M."/>
            <person name="Op den Camp H."/>
            <person name="Overmann J."/>
            <person name="Amann R."/>
            <person name="Jetten M.S.M."/>
            <person name="Mascher T."/>
            <person name="Medema M.H."/>
            <person name="Devos D.P."/>
            <person name="Kaster A.-K."/>
            <person name="Ovreas L."/>
            <person name="Rohde M."/>
            <person name="Galperin M.Y."/>
            <person name="Jogler C."/>
        </authorList>
    </citation>
    <scope>NUCLEOTIDE SEQUENCE [LARGE SCALE GENOMIC DNA]</scope>
    <source>
        <strain evidence="5 6">Pan181</strain>
    </source>
</reference>
<dbReference type="CDD" id="cd09620">
    <property type="entry name" value="CBM9_like_3"/>
    <property type="match status" value="1"/>
</dbReference>
<name>A0A518APK5_9BACT</name>
<feature type="domain" description="Amidohydrolase-related" evidence="3">
    <location>
        <begin position="136"/>
        <end position="376"/>
    </location>
</feature>
<evidence type="ECO:0000256" key="1">
    <source>
        <dbReference type="ARBA" id="ARBA00023239"/>
    </source>
</evidence>
<dbReference type="SUPFAM" id="SSF49344">
    <property type="entry name" value="CBD9-like"/>
    <property type="match status" value="1"/>
</dbReference>
<feature type="chain" id="PRO_5021788600" evidence="2">
    <location>
        <begin position="25"/>
        <end position="588"/>
    </location>
</feature>
<evidence type="ECO:0000256" key="2">
    <source>
        <dbReference type="SAM" id="SignalP"/>
    </source>
</evidence>
<evidence type="ECO:0000259" key="4">
    <source>
        <dbReference type="Pfam" id="PF06452"/>
    </source>
</evidence>
<dbReference type="SUPFAM" id="SSF51556">
    <property type="entry name" value="Metallo-dependent hydrolases"/>
    <property type="match status" value="1"/>
</dbReference>
<accession>A0A518APK5</accession>
<dbReference type="PANTHER" id="PTHR21240">
    <property type="entry name" value="2-AMINO-3-CARBOXYLMUCONATE-6-SEMIALDEHYDE DECARBOXYLASE"/>
    <property type="match status" value="1"/>
</dbReference>
<feature type="domain" description="Carbohydrate-binding" evidence="4">
    <location>
        <begin position="396"/>
        <end position="585"/>
    </location>
</feature>
<dbReference type="GO" id="GO:0005737">
    <property type="term" value="C:cytoplasm"/>
    <property type="evidence" value="ECO:0007669"/>
    <property type="project" value="TreeGrafter"/>
</dbReference>
<keyword evidence="1" id="KW-0456">Lyase</keyword>
<dbReference type="GO" id="GO:0016052">
    <property type="term" value="P:carbohydrate catabolic process"/>
    <property type="evidence" value="ECO:0007669"/>
    <property type="project" value="InterPro"/>
</dbReference>
<keyword evidence="2" id="KW-0732">Signal</keyword>
<sequence length="588" mass="67647" precursor="true">MITTKTNSVLLCALLCWNTSNALAAETDPRADALQASVWRDEQRIVDVHTHIEAQPERFERAARIFQAVGVGTAMELGSGTLTSQEGATSAFEQKKAVGEQTCPDLFMYDMLLDYSGFENDDWSQRAVEQVNKAYAAGAAGLKEFKRLGLTVRDGNGKLVRIDDPKLDAVWKRCGELQMPVSIHVGDPKAFWEPYDETNERWEELRDHPGWWFGDPDKYPSREEVLEQFLHIIERHPQTTFIGVHFGNNPEDIDWVSRHLDKYPNYMCDIAARIPEIGRSNPEKLRQMFVKHQDRILFGTDFMVYGRMILGSAGDDERPTDQDAVIFYRKCYRFFETDDRNWKHMTPIQGSWTIDSINIPAAVQRKVYFDNAQRMFASSMPPRTLKAVRIEDDFELDGHLNDQAWDDVPIERLEYTLKNVSVRTDLSTSVRALWSDNYLYLGYEAPYSKLTTAETPANEERHGLWNDDVVELFLAPDPEHPEIYQEYEWAPNGEQLDLSVSPSEKRLEWSSDMESRVTVDEEAHIFRVEARIPIASITSDPPSVGTRWRANLYRNDVANGVFLAWHPTLQSTAHVPERFGWLELIRAE</sequence>
<dbReference type="GO" id="GO:0016831">
    <property type="term" value="F:carboxy-lyase activity"/>
    <property type="evidence" value="ECO:0007669"/>
    <property type="project" value="InterPro"/>
</dbReference>
<keyword evidence="5" id="KW-0378">Hydrolase</keyword>
<dbReference type="Gene3D" id="3.20.20.140">
    <property type="entry name" value="Metal-dependent hydrolases"/>
    <property type="match status" value="1"/>
</dbReference>
<proteinExistence type="predicted"/>
<keyword evidence="6" id="KW-1185">Reference proteome</keyword>
<evidence type="ECO:0000313" key="6">
    <source>
        <dbReference type="Proteomes" id="UP000315750"/>
    </source>
</evidence>
<dbReference type="Pfam" id="PF06452">
    <property type="entry name" value="CBM9_1"/>
    <property type="match status" value="1"/>
</dbReference>
<dbReference type="InterPro" id="IPR010502">
    <property type="entry name" value="Carb-bd_dom_fam9"/>
</dbReference>
<dbReference type="AlphaFoldDB" id="A0A518APK5"/>
<dbReference type="InterPro" id="IPR032465">
    <property type="entry name" value="ACMSD"/>
</dbReference>
<gene>
    <name evidence="5" type="ORF">Pan181_28670</name>
</gene>
<dbReference type="GO" id="GO:0004553">
    <property type="term" value="F:hydrolase activity, hydrolyzing O-glycosyl compounds"/>
    <property type="evidence" value="ECO:0007669"/>
    <property type="project" value="InterPro"/>
</dbReference>
<organism evidence="5 6">
    <name type="scientific">Aeoliella mucimassa</name>
    <dbReference type="NCBI Taxonomy" id="2527972"/>
    <lineage>
        <taxon>Bacteria</taxon>
        <taxon>Pseudomonadati</taxon>
        <taxon>Planctomycetota</taxon>
        <taxon>Planctomycetia</taxon>
        <taxon>Pirellulales</taxon>
        <taxon>Lacipirellulaceae</taxon>
        <taxon>Aeoliella</taxon>
    </lineage>
</organism>
<dbReference type="EMBL" id="CP036278">
    <property type="protein sequence ID" value="QDU56657.1"/>
    <property type="molecule type" value="Genomic_DNA"/>
</dbReference>
<dbReference type="OrthoDB" id="8673173at2"/>
<dbReference type="GO" id="GO:0019748">
    <property type="term" value="P:secondary metabolic process"/>
    <property type="evidence" value="ECO:0007669"/>
    <property type="project" value="TreeGrafter"/>
</dbReference>
<evidence type="ECO:0000313" key="5">
    <source>
        <dbReference type="EMBL" id="QDU56657.1"/>
    </source>
</evidence>
<dbReference type="Gene3D" id="2.60.40.1190">
    <property type="match status" value="1"/>
</dbReference>
<protein>
    <submittedName>
        <fullName evidence="5">Amidohydrolase</fullName>
    </submittedName>
</protein>
<feature type="signal peptide" evidence="2">
    <location>
        <begin position="1"/>
        <end position="24"/>
    </location>
</feature>
<dbReference type="Pfam" id="PF04909">
    <property type="entry name" value="Amidohydro_2"/>
    <property type="match status" value="1"/>
</dbReference>
<dbReference type="RefSeq" id="WP_145247362.1">
    <property type="nucleotide sequence ID" value="NZ_CP036278.1"/>
</dbReference>
<dbReference type="GO" id="GO:0030246">
    <property type="term" value="F:carbohydrate binding"/>
    <property type="evidence" value="ECO:0007669"/>
    <property type="project" value="InterPro"/>
</dbReference>
<evidence type="ECO:0000259" key="3">
    <source>
        <dbReference type="Pfam" id="PF04909"/>
    </source>
</evidence>
<dbReference type="InterPro" id="IPR006680">
    <property type="entry name" value="Amidohydro-rel"/>
</dbReference>
<dbReference type="InterPro" id="IPR032466">
    <property type="entry name" value="Metal_Hydrolase"/>
</dbReference>